<dbReference type="Proteomes" id="UP001285263">
    <property type="component" value="Unassembled WGS sequence"/>
</dbReference>
<feature type="chain" id="PRO_5047298457" evidence="3">
    <location>
        <begin position="23"/>
        <end position="495"/>
    </location>
</feature>
<gene>
    <name evidence="4" type="ORF">SNE35_13545</name>
</gene>
<feature type="compositionally biased region" description="Low complexity" evidence="2">
    <location>
        <begin position="50"/>
        <end position="61"/>
    </location>
</feature>
<dbReference type="GO" id="GO:0016787">
    <property type="term" value="F:hydrolase activity"/>
    <property type="evidence" value="ECO:0007669"/>
    <property type="project" value="UniProtKB-KW"/>
</dbReference>
<evidence type="ECO:0000313" key="4">
    <source>
        <dbReference type="EMBL" id="MDY0745539.1"/>
    </source>
</evidence>
<keyword evidence="1 4" id="KW-0378">Hydrolase</keyword>
<evidence type="ECO:0000256" key="1">
    <source>
        <dbReference type="ARBA" id="ARBA00022801"/>
    </source>
</evidence>
<dbReference type="InterPro" id="IPR029058">
    <property type="entry name" value="AB_hydrolase_fold"/>
</dbReference>
<evidence type="ECO:0000313" key="5">
    <source>
        <dbReference type="Proteomes" id="UP001285263"/>
    </source>
</evidence>
<comment type="caution">
    <text evidence="4">The sequence shown here is derived from an EMBL/GenBank/DDBJ whole genome shotgun (WGS) entry which is preliminary data.</text>
</comment>
<keyword evidence="3" id="KW-0732">Signal</keyword>
<feature type="signal peptide" evidence="3">
    <location>
        <begin position="1"/>
        <end position="22"/>
    </location>
</feature>
<dbReference type="RefSeq" id="WP_320423444.1">
    <property type="nucleotide sequence ID" value="NZ_JAXCLA010000004.1"/>
</dbReference>
<evidence type="ECO:0000256" key="2">
    <source>
        <dbReference type="SAM" id="MobiDB-lite"/>
    </source>
</evidence>
<accession>A0ABU5DHA6</accession>
<keyword evidence="5" id="KW-1185">Reference proteome</keyword>
<reference evidence="4 5" key="1">
    <citation type="submission" date="2023-11" db="EMBL/GenBank/DDBJ databases">
        <title>Paucibacter sp. nov., isolated from fresh soil in Korea.</title>
        <authorList>
            <person name="Le N.T.T."/>
        </authorList>
    </citation>
    <scope>NUCLEOTIDE SEQUENCE [LARGE SCALE GENOMIC DNA]</scope>
    <source>
        <strain evidence="4 5">R3-3</strain>
    </source>
</reference>
<sequence>MRKKTITFGALLLLTLAGAASAAESPCDRVLRLLGNRLADATCTESPDLTTNNPNTTPQNNSLPGLPAFAFTPQTDRATIAPNAASKTPITKAVPGLQINARFASDPLGQGRFLLRLPNDWNGSLVVAGASGTRSEFNGDFAWSDYVIQKGYAYASQNKGVLNLQFSTAADPLACRLNPDSPLFVHFYDNDPGQEFTRWRDFMVLAADTARRGIQARYGKAPRNTYAVGTSNGGYQVRRAIETAPDYFDGGVDWEGTFVDPDTPNLLTDLPAAIRNFPDYVAASFSPTSTAARNIVAAGYPPDIVAGTASLWGSYSASFWEVTQCQWQKRLDPGYDTYGAGTGTYNYVARRAASSVDDKLAAFATTGKIKRPLITVAGTMDGLLPIDHHARAYARRVAEDDDNNNDDHGRHHGGHRDRDPAYRLYEIQNGNHIETYKDTFPQLELIEPHAQRAFDLLVRHVEQRAPLPASQCVRRGGVIEDAPAAAGHCANLFEP</sequence>
<dbReference type="Pfam" id="PF10605">
    <property type="entry name" value="3HBOH"/>
    <property type="match status" value="1"/>
</dbReference>
<dbReference type="Gene3D" id="3.40.50.1820">
    <property type="entry name" value="alpha/beta hydrolase"/>
    <property type="match status" value="1"/>
</dbReference>
<dbReference type="SUPFAM" id="SSF53474">
    <property type="entry name" value="alpha/beta-Hydrolases"/>
    <property type="match status" value="1"/>
</dbReference>
<feature type="region of interest" description="Disordered" evidence="2">
    <location>
        <begin position="399"/>
        <end position="420"/>
    </location>
</feature>
<dbReference type="InterPro" id="IPR016582">
    <property type="entry name" value="OHBut_olig_hydro_put"/>
</dbReference>
<dbReference type="EMBL" id="JAXCLA010000004">
    <property type="protein sequence ID" value="MDY0745539.1"/>
    <property type="molecule type" value="Genomic_DNA"/>
</dbReference>
<name>A0ABU5DHA6_9BURK</name>
<protein>
    <submittedName>
        <fullName evidence="4">3-hydroxybutyrate oligomer hydrolase family protein</fullName>
    </submittedName>
</protein>
<feature type="region of interest" description="Disordered" evidence="2">
    <location>
        <begin position="43"/>
        <end position="63"/>
    </location>
</feature>
<organism evidence="4 5">
    <name type="scientific">Roseateles agri</name>
    <dbReference type="NCBI Taxonomy" id="3098619"/>
    <lineage>
        <taxon>Bacteria</taxon>
        <taxon>Pseudomonadati</taxon>
        <taxon>Pseudomonadota</taxon>
        <taxon>Betaproteobacteria</taxon>
        <taxon>Burkholderiales</taxon>
        <taxon>Sphaerotilaceae</taxon>
        <taxon>Roseateles</taxon>
    </lineage>
</organism>
<evidence type="ECO:0000256" key="3">
    <source>
        <dbReference type="SAM" id="SignalP"/>
    </source>
</evidence>
<proteinExistence type="predicted"/>